<name>W4FJS8_APHAT</name>
<protein>
    <submittedName>
        <fullName evidence="1">Uncharacterized protein</fullName>
    </submittedName>
</protein>
<gene>
    <name evidence="1" type="ORF">H257_16689</name>
</gene>
<accession>W4FJS8</accession>
<dbReference type="OrthoDB" id="166003at2759"/>
<reference evidence="1" key="1">
    <citation type="submission" date="2013-12" db="EMBL/GenBank/DDBJ databases">
        <title>The Genome Sequence of Aphanomyces astaci APO3.</title>
        <authorList>
            <consortium name="The Broad Institute Genomics Platform"/>
            <person name="Russ C."/>
            <person name="Tyler B."/>
            <person name="van West P."/>
            <person name="Dieguez-Uribeondo J."/>
            <person name="Young S.K."/>
            <person name="Zeng Q."/>
            <person name="Gargeya S."/>
            <person name="Fitzgerald M."/>
            <person name="Abouelleil A."/>
            <person name="Alvarado L."/>
            <person name="Chapman S.B."/>
            <person name="Gainer-Dewar J."/>
            <person name="Goldberg J."/>
            <person name="Griggs A."/>
            <person name="Gujja S."/>
            <person name="Hansen M."/>
            <person name="Howarth C."/>
            <person name="Imamovic A."/>
            <person name="Ireland A."/>
            <person name="Larimer J."/>
            <person name="McCowan C."/>
            <person name="Murphy C."/>
            <person name="Pearson M."/>
            <person name="Poon T.W."/>
            <person name="Priest M."/>
            <person name="Roberts A."/>
            <person name="Saif S."/>
            <person name="Shea T."/>
            <person name="Sykes S."/>
            <person name="Wortman J."/>
            <person name="Nusbaum C."/>
            <person name="Birren B."/>
        </authorList>
    </citation>
    <scope>NUCLEOTIDE SEQUENCE [LARGE SCALE GENOMIC DNA]</scope>
    <source>
        <strain evidence="1">APO3</strain>
    </source>
</reference>
<dbReference type="RefSeq" id="XP_009843515.1">
    <property type="nucleotide sequence ID" value="XM_009845213.1"/>
</dbReference>
<evidence type="ECO:0000313" key="1">
    <source>
        <dbReference type="EMBL" id="ETV66998.1"/>
    </source>
</evidence>
<dbReference type="VEuPathDB" id="FungiDB:H257_16689"/>
<dbReference type="EMBL" id="KI913203">
    <property type="protein sequence ID" value="ETV66998.1"/>
    <property type="molecule type" value="Genomic_DNA"/>
</dbReference>
<organism evidence="1">
    <name type="scientific">Aphanomyces astaci</name>
    <name type="common">Crayfish plague agent</name>
    <dbReference type="NCBI Taxonomy" id="112090"/>
    <lineage>
        <taxon>Eukaryota</taxon>
        <taxon>Sar</taxon>
        <taxon>Stramenopiles</taxon>
        <taxon>Oomycota</taxon>
        <taxon>Saprolegniomycetes</taxon>
        <taxon>Saprolegniales</taxon>
        <taxon>Verrucalvaceae</taxon>
        <taxon>Aphanomyces</taxon>
    </lineage>
</organism>
<dbReference type="GeneID" id="20818685"/>
<proteinExistence type="predicted"/>
<dbReference type="AlphaFoldDB" id="W4FJS8"/>
<sequence>MMTAIEVPNLKNKFQAVKSEFSTLRWSMDKETGNATEQPFDLPTYWDFLVEHFGDKTGLGHHEFGTSDPPSPAKSVDDISTADGLKDDVTNVDDACHVSNGPGQRKLELQPEMQRQRERRKKGKIDVASGLVSMGEIMAKGLVDAAALSHNGGVNGGVSKQLQVVLESISDFKTARTGKTTTMRQLVNRHGNPVADGEDTVVIQGLVKLAPSVLDFGRNHTKRRPAASEVSVKSTIKLFVVLLTNTTVQYPHNPGVCADTDPLCW</sequence>